<dbReference type="AlphaFoldDB" id="A0A452XRR3"/>
<dbReference type="EnsemblPlants" id="AET1Gv20135300.3">
    <property type="protein sequence ID" value="AET1Gv20135300.3"/>
    <property type="gene ID" value="AET1Gv20135300"/>
</dbReference>
<sequence>PPRLSSPWLHAVQLRPAPGRLLTVVAASRRSPGDGGKRGRKKRGRRATEADQEDGLSVGSEMETKSSTPRATVNDGSVKPALEASMTPKDSAIRRVALVVIAAVLFGVSIALKDGVEKASEYFAGFCYVTAICWNRVCRWTISLFLFWSSSILKCHWSTRIGCFLMVLPEQ</sequence>
<protein>
    <submittedName>
        <fullName evidence="2">Uncharacterized protein</fullName>
    </submittedName>
</protein>
<name>A0A452XRR3_AEGTS</name>
<feature type="compositionally biased region" description="Polar residues" evidence="1">
    <location>
        <begin position="65"/>
        <end position="75"/>
    </location>
</feature>
<evidence type="ECO:0000256" key="1">
    <source>
        <dbReference type="SAM" id="MobiDB-lite"/>
    </source>
</evidence>
<evidence type="ECO:0000313" key="3">
    <source>
        <dbReference type="Proteomes" id="UP000015105"/>
    </source>
</evidence>
<organism evidence="2 3">
    <name type="scientific">Aegilops tauschii subsp. strangulata</name>
    <name type="common">Goatgrass</name>
    <dbReference type="NCBI Taxonomy" id="200361"/>
    <lineage>
        <taxon>Eukaryota</taxon>
        <taxon>Viridiplantae</taxon>
        <taxon>Streptophyta</taxon>
        <taxon>Embryophyta</taxon>
        <taxon>Tracheophyta</taxon>
        <taxon>Spermatophyta</taxon>
        <taxon>Magnoliopsida</taxon>
        <taxon>Liliopsida</taxon>
        <taxon>Poales</taxon>
        <taxon>Poaceae</taxon>
        <taxon>BOP clade</taxon>
        <taxon>Pooideae</taxon>
        <taxon>Triticodae</taxon>
        <taxon>Triticeae</taxon>
        <taxon>Triticinae</taxon>
        <taxon>Aegilops</taxon>
    </lineage>
</organism>
<reference evidence="2" key="5">
    <citation type="journal article" date="2021" name="G3 (Bethesda)">
        <title>Aegilops tauschii genome assembly Aet v5.0 features greater sequence contiguity and improved annotation.</title>
        <authorList>
            <person name="Wang L."/>
            <person name="Zhu T."/>
            <person name="Rodriguez J.C."/>
            <person name="Deal K.R."/>
            <person name="Dubcovsky J."/>
            <person name="McGuire P.E."/>
            <person name="Lux T."/>
            <person name="Spannagl M."/>
            <person name="Mayer K.F.X."/>
            <person name="Baldrich P."/>
            <person name="Meyers B.C."/>
            <person name="Huo N."/>
            <person name="Gu Y.Q."/>
            <person name="Zhou H."/>
            <person name="Devos K.M."/>
            <person name="Bennetzen J.L."/>
            <person name="Unver T."/>
            <person name="Budak H."/>
            <person name="Gulick P.J."/>
            <person name="Galiba G."/>
            <person name="Kalapos B."/>
            <person name="Nelson D.R."/>
            <person name="Li P."/>
            <person name="You F.M."/>
            <person name="Luo M.C."/>
            <person name="Dvorak J."/>
        </authorList>
    </citation>
    <scope>NUCLEOTIDE SEQUENCE [LARGE SCALE GENOMIC DNA]</scope>
    <source>
        <strain evidence="2">cv. AL8/78</strain>
    </source>
</reference>
<reference evidence="3" key="1">
    <citation type="journal article" date="2014" name="Science">
        <title>Ancient hybridizations among the ancestral genomes of bread wheat.</title>
        <authorList>
            <consortium name="International Wheat Genome Sequencing Consortium,"/>
            <person name="Marcussen T."/>
            <person name="Sandve S.R."/>
            <person name="Heier L."/>
            <person name="Spannagl M."/>
            <person name="Pfeifer M."/>
            <person name="Jakobsen K.S."/>
            <person name="Wulff B.B."/>
            <person name="Steuernagel B."/>
            <person name="Mayer K.F."/>
            <person name="Olsen O.A."/>
        </authorList>
    </citation>
    <scope>NUCLEOTIDE SEQUENCE [LARGE SCALE GENOMIC DNA]</scope>
    <source>
        <strain evidence="3">cv. AL8/78</strain>
    </source>
</reference>
<keyword evidence="3" id="KW-1185">Reference proteome</keyword>
<reference evidence="2" key="3">
    <citation type="journal article" date="2017" name="Nature">
        <title>Genome sequence of the progenitor of the wheat D genome Aegilops tauschii.</title>
        <authorList>
            <person name="Luo M.C."/>
            <person name="Gu Y.Q."/>
            <person name="Puiu D."/>
            <person name="Wang H."/>
            <person name="Twardziok S.O."/>
            <person name="Deal K.R."/>
            <person name="Huo N."/>
            <person name="Zhu T."/>
            <person name="Wang L."/>
            <person name="Wang Y."/>
            <person name="McGuire P.E."/>
            <person name="Liu S."/>
            <person name="Long H."/>
            <person name="Ramasamy R.K."/>
            <person name="Rodriguez J.C."/>
            <person name="Van S.L."/>
            <person name="Yuan L."/>
            <person name="Wang Z."/>
            <person name="Xia Z."/>
            <person name="Xiao L."/>
            <person name="Anderson O.D."/>
            <person name="Ouyang S."/>
            <person name="Liang Y."/>
            <person name="Zimin A.V."/>
            <person name="Pertea G."/>
            <person name="Qi P."/>
            <person name="Bennetzen J.L."/>
            <person name="Dai X."/>
            <person name="Dawson M.W."/>
            <person name="Muller H.G."/>
            <person name="Kugler K."/>
            <person name="Rivarola-Duarte L."/>
            <person name="Spannagl M."/>
            <person name="Mayer K.F.X."/>
            <person name="Lu F.H."/>
            <person name="Bevan M.W."/>
            <person name="Leroy P."/>
            <person name="Li P."/>
            <person name="You F.M."/>
            <person name="Sun Q."/>
            <person name="Liu Z."/>
            <person name="Lyons E."/>
            <person name="Wicker T."/>
            <person name="Salzberg S.L."/>
            <person name="Devos K.M."/>
            <person name="Dvorak J."/>
        </authorList>
    </citation>
    <scope>NUCLEOTIDE SEQUENCE [LARGE SCALE GENOMIC DNA]</scope>
    <source>
        <strain evidence="2">cv. AL8/78</strain>
    </source>
</reference>
<dbReference type="Proteomes" id="UP000015105">
    <property type="component" value="Chromosome 1D"/>
</dbReference>
<reference evidence="3" key="2">
    <citation type="journal article" date="2017" name="Nat. Plants">
        <title>The Aegilops tauschii genome reveals multiple impacts of transposons.</title>
        <authorList>
            <person name="Zhao G."/>
            <person name="Zou C."/>
            <person name="Li K."/>
            <person name="Wang K."/>
            <person name="Li T."/>
            <person name="Gao L."/>
            <person name="Zhang X."/>
            <person name="Wang H."/>
            <person name="Yang Z."/>
            <person name="Liu X."/>
            <person name="Jiang W."/>
            <person name="Mao L."/>
            <person name="Kong X."/>
            <person name="Jiao Y."/>
            <person name="Jia J."/>
        </authorList>
    </citation>
    <scope>NUCLEOTIDE SEQUENCE [LARGE SCALE GENOMIC DNA]</scope>
    <source>
        <strain evidence="3">cv. AL8/78</strain>
    </source>
</reference>
<accession>A0A452XRR3</accession>
<evidence type="ECO:0000313" key="2">
    <source>
        <dbReference type="EnsemblPlants" id="AET1Gv20135300.3"/>
    </source>
</evidence>
<feature type="region of interest" description="Disordered" evidence="1">
    <location>
        <begin position="23"/>
        <end position="79"/>
    </location>
</feature>
<dbReference type="Gramene" id="AET1Gv20135300.3">
    <property type="protein sequence ID" value="AET1Gv20135300.3"/>
    <property type="gene ID" value="AET1Gv20135300"/>
</dbReference>
<reference evidence="2" key="4">
    <citation type="submission" date="2019-03" db="UniProtKB">
        <authorList>
            <consortium name="EnsemblPlants"/>
        </authorList>
    </citation>
    <scope>IDENTIFICATION</scope>
</reference>
<proteinExistence type="predicted"/>